<keyword evidence="6" id="KW-0863">Zinc-finger</keyword>
<evidence type="ECO:0000256" key="7">
    <source>
        <dbReference type="ARBA" id="ARBA00022786"/>
    </source>
</evidence>
<protein>
    <recommendedName>
        <fullName evidence="2">RBR-type E3 ubiquitin transferase</fullName>
        <ecNumber evidence="2">2.3.2.31</ecNumber>
    </recommendedName>
</protein>
<dbReference type="InterPro" id="IPR031127">
    <property type="entry name" value="E3_UB_ligase_RBR"/>
</dbReference>
<evidence type="ECO:0000256" key="3">
    <source>
        <dbReference type="ARBA" id="ARBA00022679"/>
    </source>
</evidence>
<reference evidence="11 12" key="1">
    <citation type="journal article" date="2018" name="IMA Fungus">
        <title>IMA Genome-F 10: Nine draft genome sequences of Claviceps purpurea s.lat., including C. arundinis, C. humidiphila, and C. cf. spartinae, pseudomolecules for the pitch canker pathogen Fusarium circinatum, draft genome of Davidsoniella eucalypti, Grosmannia galeiformis, Quambalaria eucalypti, and Teratosphaeria destructans.</title>
        <authorList>
            <person name="Wingfield B.D."/>
            <person name="Liu M."/>
            <person name="Nguyen H.D."/>
            <person name="Lane F.A."/>
            <person name="Morgan S.W."/>
            <person name="De Vos L."/>
            <person name="Wilken P.M."/>
            <person name="Duong T.A."/>
            <person name="Aylward J."/>
            <person name="Coetzee M.P."/>
            <person name="Dadej K."/>
            <person name="De Beer Z.W."/>
            <person name="Findlay W."/>
            <person name="Havenga M."/>
            <person name="Kolarik M."/>
            <person name="Menzies J.G."/>
            <person name="Naidoo K."/>
            <person name="Pochopski O."/>
            <person name="Shoukouhi P."/>
            <person name="Santana Q.C."/>
            <person name="Seifert K.A."/>
            <person name="Soal N."/>
            <person name="Steenkamp E.T."/>
            <person name="Tatham C.T."/>
            <person name="van der Nest M.A."/>
            <person name="Wingfield M.J."/>
        </authorList>
    </citation>
    <scope>NUCLEOTIDE SEQUENCE [LARGE SCALE GENOMIC DNA]</scope>
    <source>
        <strain evidence="11">CMW44962</strain>
    </source>
</reference>
<evidence type="ECO:0000256" key="1">
    <source>
        <dbReference type="ARBA" id="ARBA00001798"/>
    </source>
</evidence>
<evidence type="ECO:0000256" key="9">
    <source>
        <dbReference type="SAM" id="MobiDB-lite"/>
    </source>
</evidence>
<dbReference type="CDD" id="cd22584">
    <property type="entry name" value="Rcat_RBR_unk"/>
    <property type="match status" value="1"/>
</dbReference>
<organism evidence="11 12">
    <name type="scientific">Teratosphaeria destructans</name>
    <dbReference type="NCBI Taxonomy" id="418781"/>
    <lineage>
        <taxon>Eukaryota</taxon>
        <taxon>Fungi</taxon>
        <taxon>Dikarya</taxon>
        <taxon>Ascomycota</taxon>
        <taxon>Pezizomycotina</taxon>
        <taxon>Dothideomycetes</taxon>
        <taxon>Dothideomycetidae</taxon>
        <taxon>Mycosphaerellales</taxon>
        <taxon>Teratosphaeriaceae</taxon>
        <taxon>Teratosphaeria</taxon>
    </lineage>
</organism>
<comment type="catalytic activity">
    <reaction evidence="1">
        <text>[E2 ubiquitin-conjugating enzyme]-S-ubiquitinyl-L-cysteine + [acceptor protein]-L-lysine = [E2 ubiquitin-conjugating enzyme]-L-cysteine + [acceptor protein]-N(6)-ubiquitinyl-L-lysine.</text>
        <dbReference type="EC" id="2.3.2.31"/>
    </reaction>
</comment>
<feature type="compositionally biased region" description="Basic and acidic residues" evidence="9">
    <location>
        <begin position="26"/>
        <end position="52"/>
    </location>
</feature>
<dbReference type="PROSITE" id="PS51873">
    <property type="entry name" value="TRIAD"/>
    <property type="match status" value="1"/>
</dbReference>
<evidence type="ECO:0000256" key="5">
    <source>
        <dbReference type="ARBA" id="ARBA00022737"/>
    </source>
</evidence>
<dbReference type="PROSITE" id="PS00518">
    <property type="entry name" value="ZF_RING_1"/>
    <property type="match status" value="1"/>
</dbReference>
<dbReference type="InterPro" id="IPR017907">
    <property type="entry name" value="Znf_RING_CS"/>
</dbReference>
<evidence type="ECO:0000313" key="12">
    <source>
        <dbReference type="Proteomes" id="UP001138500"/>
    </source>
</evidence>
<dbReference type="AlphaFoldDB" id="A0A9W7T0U2"/>
<dbReference type="CDD" id="cd20335">
    <property type="entry name" value="BRcat_RBR"/>
    <property type="match status" value="1"/>
</dbReference>
<keyword evidence="3" id="KW-0808">Transferase</keyword>
<accession>A0A9W7T0U2</accession>
<dbReference type="InterPro" id="IPR002867">
    <property type="entry name" value="IBR_dom"/>
</dbReference>
<evidence type="ECO:0000259" key="10">
    <source>
        <dbReference type="PROSITE" id="PS51873"/>
    </source>
</evidence>
<feature type="compositionally biased region" description="Polar residues" evidence="9">
    <location>
        <begin position="99"/>
        <end position="110"/>
    </location>
</feature>
<name>A0A9W7T0U2_9PEZI</name>
<feature type="region of interest" description="Disordered" evidence="9">
    <location>
        <begin position="152"/>
        <end position="174"/>
    </location>
</feature>
<dbReference type="PANTHER" id="PTHR11685">
    <property type="entry name" value="RBR FAMILY RING FINGER AND IBR DOMAIN-CONTAINING"/>
    <property type="match status" value="1"/>
</dbReference>
<dbReference type="GO" id="GO:0016567">
    <property type="term" value="P:protein ubiquitination"/>
    <property type="evidence" value="ECO:0007669"/>
    <property type="project" value="InterPro"/>
</dbReference>
<dbReference type="InterPro" id="IPR013083">
    <property type="entry name" value="Znf_RING/FYVE/PHD"/>
</dbReference>
<evidence type="ECO:0000313" key="11">
    <source>
        <dbReference type="EMBL" id="KAH9845400.1"/>
    </source>
</evidence>
<feature type="domain" description="RING-type" evidence="10">
    <location>
        <begin position="258"/>
        <end position="461"/>
    </location>
</feature>
<evidence type="ECO:0000256" key="2">
    <source>
        <dbReference type="ARBA" id="ARBA00012251"/>
    </source>
</evidence>
<dbReference type="InterPro" id="IPR044066">
    <property type="entry name" value="TRIAD_supradom"/>
</dbReference>
<dbReference type="Proteomes" id="UP001138500">
    <property type="component" value="Unassembled WGS sequence"/>
</dbReference>
<keyword evidence="8" id="KW-0862">Zinc</keyword>
<feature type="compositionally biased region" description="Basic residues" evidence="9">
    <location>
        <begin position="8"/>
        <end position="18"/>
    </location>
</feature>
<dbReference type="EC" id="2.3.2.31" evidence="2"/>
<keyword evidence="7" id="KW-0833">Ubl conjugation pathway</keyword>
<proteinExistence type="predicted"/>
<keyword evidence="5" id="KW-0677">Repeat</keyword>
<feature type="region of interest" description="Disordered" evidence="9">
    <location>
        <begin position="484"/>
        <end position="517"/>
    </location>
</feature>
<comment type="caution">
    <text evidence="11">The sequence shown here is derived from an EMBL/GenBank/DDBJ whole genome shotgun (WGS) entry which is preliminary data.</text>
</comment>
<feature type="region of interest" description="Disordered" evidence="9">
    <location>
        <begin position="187"/>
        <end position="237"/>
    </location>
</feature>
<dbReference type="Pfam" id="PF01485">
    <property type="entry name" value="IBR"/>
    <property type="match status" value="2"/>
</dbReference>
<reference evidence="11 12" key="2">
    <citation type="journal article" date="2021" name="Curr. Genet.">
        <title>Genetic response to nitrogen starvation in the aggressive Eucalyptus foliar pathogen Teratosphaeria destructans.</title>
        <authorList>
            <person name="Havenga M."/>
            <person name="Wingfield B.D."/>
            <person name="Wingfield M.J."/>
            <person name="Dreyer L.L."/>
            <person name="Roets F."/>
            <person name="Aylward J."/>
        </authorList>
    </citation>
    <scope>NUCLEOTIDE SEQUENCE [LARGE SCALE GENOMIC DNA]</scope>
    <source>
        <strain evidence="11">CMW44962</strain>
    </source>
</reference>
<evidence type="ECO:0000256" key="6">
    <source>
        <dbReference type="ARBA" id="ARBA00022771"/>
    </source>
</evidence>
<dbReference type="OrthoDB" id="9977870at2759"/>
<dbReference type="GO" id="GO:0061630">
    <property type="term" value="F:ubiquitin protein ligase activity"/>
    <property type="evidence" value="ECO:0007669"/>
    <property type="project" value="UniProtKB-EC"/>
</dbReference>
<dbReference type="SUPFAM" id="SSF57850">
    <property type="entry name" value="RING/U-box"/>
    <property type="match status" value="2"/>
</dbReference>
<dbReference type="Gene3D" id="1.20.120.1750">
    <property type="match status" value="1"/>
</dbReference>
<evidence type="ECO:0000256" key="8">
    <source>
        <dbReference type="ARBA" id="ARBA00022833"/>
    </source>
</evidence>
<sequence length="641" mass="72149">MAVSMVGGRRKSTRHASRSLRSIAASKHDKSKKTQDDGEVKKAVVPDAEEIRRRRTAYFSPAVAERQKVIRPKPSVTAPKTSRSTKNGYYRSKAKTNSRRPTSSNAPRTNSESERRTADFVYTAPVTTEEVILEPVRPRLTKERVNELVEISQASRQCRHASSSKSSLPSVLQAEVTPDDSISVVAEKRMSRSRSSLSRARPSLRRSSTTSAKLQSAPEAAGCVEPPVTSRRTSRREPSLLEGIFKKQATTPAPTPLRLIECLTCGSDDVPRPQSAKLSCGHRMCHDCLKRIFEMSVKDPAHMPPKCCTEDHIPLKHVEKLFDLKFKMIWNRKYQEYNTKNRIYCVQPKCGEWIKPSHIQRNSSGRKYAQCPRCKTKVCIICNNKMHKSSDCPRDPEIAKLVEQAKEQGWQRCYDCNAMVELKEGCNHMTCRCLAEFCMICGSKWKTCDCPWFNYSSLPNPDLPDMRVPEPIRLMYRRVFDAARPGHPPPPAPADMQRRQPVRAGDRTYQDEMGQRRRQERLDADLARRMQLASLMEADDDTVPPRRRAEMETWGVGNAAVHFMNDDFVQNAANVVMSAFGNANMGRRGERASGRRRRPTQTEHVVADGGLAANFLGDESVLGAGPAVRPARARVRSAGNS</sequence>
<keyword evidence="12" id="KW-1185">Reference proteome</keyword>
<dbReference type="EMBL" id="RIBY02000080">
    <property type="protein sequence ID" value="KAH9845400.1"/>
    <property type="molecule type" value="Genomic_DNA"/>
</dbReference>
<dbReference type="Gene3D" id="3.30.40.10">
    <property type="entry name" value="Zinc/RING finger domain, C3HC4 (zinc finger)"/>
    <property type="match status" value="1"/>
</dbReference>
<feature type="compositionally biased region" description="Low complexity" evidence="9">
    <location>
        <begin position="193"/>
        <end position="212"/>
    </location>
</feature>
<gene>
    <name evidence="11" type="ORF">Tdes44962_MAKER06685</name>
</gene>
<dbReference type="GO" id="GO:0008270">
    <property type="term" value="F:zinc ion binding"/>
    <property type="evidence" value="ECO:0007669"/>
    <property type="project" value="UniProtKB-KW"/>
</dbReference>
<feature type="compositionally biased region" description="Basic and acidic residues" evidence="9">
    <location>
        <begin position="504"/>
        <end position="517"/>
    </location>
</feature>
<keyword evidence="4" id="KW-0479">Metal-binding</keyword>
<feature type="compositionally biased region" description="Polar residues" evidence="9">
    <location>
        <begin position="78"/>
        <end position="87"/>
    </location>
</feature>
<evidence type="ECO:0000256" key="4">
    <source>
        <dbReference type="ARBA" id="ARBA00022723"/>
    </source>
</evidence>
<feature type="region of interest" description="Disordered" evidence="9">
    <location>
        <begin position="1"/>
        <end position="119"/>
    </location>
</feature>